<evidence type="ECO:0000313" key="2">
    <source>
        <dbReference type="EMBL" id="GAK77755.1"/>
    </source>
</evidence>
<organism evidence="2 4">
    <name type="scientific">Nonlabens ulvanivorans</name>
    <name type="common">Persicivirga ulvanivorans</name>
    <dbReference type="NCBI Taxonomy" id="906888"/>
    <lineage>
        <taxon>Bacteria</taxon>
        <taxon>Pseudomonadati</taxon>
        <taxon>Bacteroidota</taxon>
        <taxon>Flavobacteriia</taxon>
        <taxon>Flavobacteriales</taxon>
        <taxon>Flavobacteriaceae</taxon>
        <taxon>Nonlabens</taxon>
    </lineage>
</organism>
<name>A0A081DFQ9_NONUL</name>
<dbReference type="Proteomes" id="UP000028980">
    <property type="component" value="Unassembled WGS sequence"/>
</dbReference>
<evidence type="ECO:0000313" key="3">
    <source>
        <dbReference type="EMBL" id="GAL76771.1"/>
    </source>
</evidence>
<evidence type="ECO:0000313" key="4">
    <source>
        <dbReference type="Proteomes" id="UP000028980"/>
    </source>
</evidence>
<dbReference type="AlphaFoldDB" id="A0A081DFQ9"/>
<accession>A0A081DFQ9</accession>
<evidence type="ECO:0000256" key="1">
    <source>
        <dbReference type="SAM" id="Coils"/>
    </source>
</evidence>
<dbReference type="EMBL" id="BBLG01000012">
    <property type="protein sequence ID" value="GAK77755.1"/>
    <property type="molecule type" value="Genomic_DNA"/>
</dbReference>
<comment type="caution">
    <text evidence="2">The sequence shown here is derived from an EMBL/GenBank/DDBJ whole genome shotgun (WGS) entry which is preliminary data.</text>
</comment>
<reference evidence="4 5" key="1">
    <citation type="journal article" date="2014" name="Genome Announc.">
        <title>Draft Genome Sequences of Marine Flavobacterium Nonlabens Strains NR17, NR24, NR27, NR32, NR33, and Ara13.</title>
        <authorList>
            <person name="Nakanishi M."/>
            <person name="Meirelles P."/>
            <person name="Suzuki R."/>
            <person name="Takatani N."/>
            <person name="Mino S."/>
            <person name="Suda W."/>
            <person name="Oshima K."/>
            <person name="Hattori M."/>
            <person name="Ohkuma M."/>
            <person name="Hosokawa M."/>
            <person name="Miyashita K."/>
            <person name="Thompson F.L."/>
            <person name="Niwa A."/>
            <person name="Sawabe T."/>
            <person name="Sawabe T."/>
        </authorList>
    </citation>
    <scope>NUCLEOTIDE SEQUENCE [LARGE SCALE GENOMIC DNA]</scope>
    <source>
        <strain evidence="3">JCM 19275</strain>
        <strain evidence="2">JCM 19296</strain>
        <strain evidence="5">JCM19275</strain>
        <strain evidence="4">JCM19296</strain>
    </source>
</reference>
<dbReference type="Proteomes" id="UP000029647">
    <property type="component" value="Unassembled WGS sequence"/>
</dbReference>
<keyword evidence="1" id="KW-0175">Coiled coil</keyword>
<evidence type="ECO:0000313" key="5">
    <source>
        <dbReference type="Proteomes" id="UP000029647"/>
    </source>
</evidence>
<protein>
    <submittedName>
        <fullName evidence="2">Uncharacterized protein</fullName>
    </submittedName>
</protein>
<sequence>MLKKPTYEELLKQNVELSNELKQLKLENTTDQKNVRKFNSKYLKLI</sequence>
<proteinExistence type="predicted"/>
<feature type="coiled-coil region" evidence="1">
    <location>
        <begin position="7"/>
        <end position="34"/>
    </location>
</feature>
<dbReference type="EMBL" id="BBNT01000015">
    <property type="protein sequence ID" value="GAL76771.1"/>
    <property type="molecule type" value="Genomic_DNA"/>
</dbReference>
<gene>
    <name evidence="3" type="ORF">JCM19275_2107</name>
    <name evidence="2" type="ORF">JCM19296_3364</name>
</gene>